<sequence>MSLSAKIKANPVLKKIAHRMLIPANDFRPRLWVRLFINPFKHKKGKGSTVRSKTRMDVFPFNHFELGDYSMIEDFSTINNGVGDVVIGTKTIIGIGCTVIGPVRIGNHVMLAQNIVISGLNHGYELITMPPSEQQTVTKKITIKDEVWIGANCVITAGVTIGKHAIIGAGSVVTKDIPDYSVAVGNPARVIKVYNFENKIWEKIKSS</sequence>
<dbReference type="AlphaFoldDB" id="A0A127V752"/>
<dbReference type="InterPro" id="IPR011004">
    <property type="entry name" value="Trimer_LpxA-like_sf"/>
</dbReference>
<evidence type="ECO:0000256" key="1">
    <source>
        <dbReference type="ARBA" id="ARBA00007274"/>
    </source>
</evidence>
<gene>
    <name evidence="3" type="ORF">AY601_0196</name>
</gene>
<dbReference type="GO" id="GO:0008374">
    <property type="term" value="F:O-acyltransferase activity"/>
    <property type="evidence" value="ECO:0007669"/>
    <property type="project" value="TreeGrafter"/>
</dbReference>
<keyword evidence="4" id="KW-1185">Reference proteome</keyword>
<proteinExistence type="inferred from homology"/>
<organism evidence="3 4">
    <name type="scientific">Pedobacter cryoconitis</name>
    <dbReference type="NCBI Taxonomy" id="188932"/>
    <lineage>
        <taxon>Bacteria</taxon>
        <taxon>Pseudomonadati</taxon>
        <taxon>Bacteroidota</taxon>
        <taxon>Sphingobacteriia</taxon>
        <taxon>Sphingobacteriales</taxon>
        <taxon>Sphingobacteriaceae</taxon>
        <taxon>Pedobacter</taxon>
    </lineage>
</organism>
<dbReference type="Proteomes" id="UP000071561">
    <property type="component" value="Chromosome"/>
</dbReference>
<dbReference type="GO" id="GO:0005829">
    <property type="term" value="C:cytosol"/>
    <property type="evidence" value="ECO:0007669"/>
    <property type="project" value="TreeGrafter"/>
</dbReference>
<dbReference type="PANTHER" id="PTHR23416:SF23">
    <property type="entry name" value="ACETYLTRANSFERASE C18B11.09C-RELATED"/>
    <property type="match status" value="1"/>
</dbReference>
<keyword evidence="2 3" id="KW-0808">Transferase</keyword>
<accession>A0A127V752</accession>
<dbReference type="Gene3D" id="2.160.10.10">
    <property type="entry name" value="Hexapeptide repeat proteins"/>
    <property type="match status" value="2"/>
</dbReference>
<dbReference type="EMBL" id="CP014504">
    <property type="protein sequence ID" value="AMP97166.1"/>
    <property type="molecule type" value="Genomic_DNA"/>
</dbReference>
<dbReference type="RefSeq" id="WP_068395315.1">
    <property type="nucleotide sequence ID" value="NZ_CP014504.1"/>
</dbReference>
<dbReference type="KEGG" id="pcm:AY601_0196"/>
<dbReference type="OrthoDB" id="9814490at2"/>
<dbReference type="PATRIC" id="fig|188932.3.peg.199"/>
<name>A0A127V752_9SPHI</name>
<dbReference type="Pfam" id="PF00132">
    <property type="entry name" value="Hexapep"/>
    <property type="match status" value="1"/>
</dbReference>
<evidence type="ECO:0000313" key="4">
    <source>
        <dbReference type="Proteomes" id="UP000071561"/>
    </source>
</evidence>
<evidence type="ECO:0000313" key="3">
    <source>
        <dbReference type="EMBL" id="AMP97166.1"/>
    </source>
</evidence>
<reference evidence="3 4" key="1">
    <citation type="submission" date="2016-03" db="EMBL/GenBank/DDBJ databases">
        <title>Complete genome sequence of Pedobacter cryoconitis PAMC 27485.</title>
        <authorList>
            <person name="Lee J."/>
            <person name="Kim O.-S."/>
        </authorList>
    </citation>
    <scope>NUCLEOTIDE SEQUENCE [LARGE SCALE GENOMIC DNA]</scope>
    <source>
        <strain evidence="3 4">PAMC 27485</strain>
    </source>
</reference>
<dbReference type="SUPFAM" id="SSF51161">
    <property type="entry name" value="Trimeric LpxA-like enzymes"/>
    <property type="match status" value="1"/>
</dbReference>
<evidence type="ECO:0000256" key="2">
    <source>
        <dbReference type="ARBA" id="ARBA00022679"/>
    </source>
</evidence>
<dbReference type="PANTHER" id="PTHR23416">
    <property type="entry name" value="SIALIC ACID SYNTHASE-RELATED"/>
    <property type="match status" value="1"/>
</dbReference>
<dbReference type="CDD" id="cd04647">
    <property type="entry name" value="LbH_MAT_like"/>
    <property type="match status" value="1"/>
</dbReference>
<comment type="similarity">
    <text evidence="1">Belongs to the transferase hexapeptide repeat family.</text>
</comment>
<dbReference type="InterPro" id="IPR001451">
    <property type="entry name" value="Hexapep"/>
</dbReference>
<protein>
    <submittedName>
        <fullName evidence="3">Putative acetyl transferase</fullName>
    </submittedName>
</protein>
<dbReference type="InterPro" id="IPR051159">
    <property type="entry name" value="Hexapeptide_acetyltransf"/>
</dbReference>